<dbReference type="KEGG" id="bmed:GYM46_02905"/>
<sequence length="62" mass="7123">MNTTVQYDIRSDKLRREMETVLARSPHVGATFNFRTEPVQSPKPKSAPRKPVRSRKQVVATK</sequence>
<protein>
    <submittedName>
        <fullName evidence="3">Uncharacterized protein</fullName>
    </submittedName>
</protein>
<proteinExistence type="predicted"/>
<evidence type="ECO:0000313" key="3">
    <source>
        <dbReference type="EMBL" id="VDC51198.1"/>
    </source>
</evidence>
<dbReference type="AlphaFoldDB" id="A0A6G7EF62"/>
<dbReference type="Proteomes" id="UP000289220">
    <property type="component" value="Unassembled WGS sequence"/>
</dbReference>
<organism evidence="3 4">
    <name type="scientific">Brevundimonas mediterranea</name>
    <dbReference type="NCBI Taxonomy" id="74329"/>
    <lineage>
        <taxon>Bacteria</taxon>
        <taxon>Pseudomonadati</taxon>
        <taxon>Pseudomonadota</taxon>
        <taxon>Alphaproteobacteria</taxon>
        <taxon>Caulobacterales</taxon>
        <taxon>Caulobacteraceae</taxon>
        <taxon>Brevundimonas</taxon>
    </lineage>
</organism>
<reference evidence="3 4" key="1">
    <citation type="submission" date="2018-11" db="EMBL/GenBank/DDBJ databases">
        <authorList>
            <person name="Peiro R."/>
            <person name="Begona"/>
            <person name="Cbmso G."/>
            <person name="Lopez M."/>
            <person name="Gonzalez S."/>
            <person name="Sacristan E."/>
            <person name="Castillo E."/>
        </authorList>
    </citation>
    <scope>NUCLEOTIDE SEQUENCE [LARGE SCALE GENOMIC DNA]</scope>
    <source>
        <strain evidence="3">Brev_genome</strain>
    </source>
</reference>
<keyword evidence="4" id="KW-1185">Reference proteome</keyword>
<name>A0A6G7EF62_9CAUL</name>
<dbReference type="EMBL" id="UXHF01000060">
    <property type="protein sequence ID" value="VDC51198.1"/>
    <property type="molecule type" value="Genomic_DNA"/>
</dbReference>
<evidence type="ECO:0000313" key="5">
    <source>
        <dbReference type="Proteomes" id="UP000501325"/>
    </source>
</evidence>
<evidence type="ECO:0000313" key="2">
    <source>
        <dbReference type="EMBL" id="QIH72006.1"/>
    </source>
</evidence>
<feature type="region of interest" description="Disordered" evidence="1">
    <location>
        <begin position="32"/>
        <end position="62"/>
    </location>
</feature>
<evidence type="ECO:0000256" key="1">
    <source>
        <dbReference type="SAM" id="MobiDB-lite"/>
    </source>
</evidence>
<feature type="compositionally biased region" description="Basic residues" evidence="1">
    <location>
        <begin position="46"/>
        <end position="56"/>
    </location>
</feature>
<dbReference type="RefSeq" id="WP_035308827.1">
    <property type="nucleotide sequence ID" value="NZ_CP048751.1"/>
</dbReference>
<dbReference type="Proteomes" id="UP000501325">
    <property type="component" value="Chromosome"/>
</dbReference>
<evidence type="ECO:0000313" key="4">
    <source>
        <dbReference type="Proteomes" id="UP000289220"/>
    </source>
</evidence>
<dbReference type="EMBL" id="CP048751">
    <property type="protein sequence ID" value="QIH72006.1"/>
    <property type="molecule type" value="Genomic_DNA"/>
</dbReference>
<reference evidence="2 5" key="2">
    <citation type="submission" date="2020-01" db="EMBL/GenBank/DDBJ databases">
        <authorList>
            <person name="Wang S."/>
        </authorList>
    </citation>
    <scope>NUCLEOTIDE SEQUENCE [LARGE SCALE GENOMIC DNA]</scope>
    <source>
        <strain evidence="2 5">D151-2-6</strain>
    </source>
</reference>
<accession>A0A6G7EF62</accession>
<gene>
    <name evidence="3" type="ORF">BREV_BREV_02549</name>
    <name evidence="2" type="ORF">GYM46_02905</name>
</gene>